<keyword evidence="2" id="KW-1003">Cell membrane</keyword>
<keyword evidence="4 7" id="KW-1133">Transmembrane helix</keyword>
<dbReference type="InterPro" id="IPR003838">
    <property type="entry name" value="ABC3_permease_C"/>
</dbReference>
<evidence type="ECO:0000256" key="3">
    <source>
        <dbReference type="ARBA" id="ARBA00022692"/>
    </source>
</evidence>
<dbReference type="PANTHER" id="PTHR30572:SF4">
    <property type="entry name" value="ABC TRANSPORTER PERMEASE YTRF"/>
    <property type="match status" value="1"/>
</dbReference>
<evidence type="ECO:0000256" key="6">
    <source>
        <dbReference type="ARBA" id="ARBA00038076"/>
    </source>
</evidence>
<evidence type="ECO:0000256" key="5">
    <source>
        <dbReference type="ARBA" id="ARBA00023136"/>
    </source>
</evidence>
<dbReference type="Pfam" id="PF12704">
    <property type="entry name" value="MacB_PCD"/>
    <property type="match status" value="1"/>
</dbReference>
<feature type="domain" description="ABC3 transporter permease C-terminal" evidence="8">
    <location>
        <begin position="296"/>
        <end position="413"/>
    </location>
</feature>
<dbReference type="Pfam" id="PF02687">
    <property type="entry name" value="FtsX"/>
    <property type="match status" value="1"/>
</dbReference>
<comment type="similarity">
    <text evidence="6">Belongs to the ABC-4 integral membrane protein family.</text>
</comment>
<comment type="subcellular location">
    <subcellularLocation>
        <location evidence="1">Cell membrane</location>
        <topology evidence="1">Multi-pass membrane protein</topology>
    </subcellularLocation>
</comment>
<name>A0A2M6WU61_9BACT</name>
<dbReference type="InterPro" id="IPR025857">
    <property type="entry name" value="MacB_PCD"/>
</dbReference>
<evidence type="ECO:0000256" key="1">
    <source>
        <dbReference type="ARBA" id="ARBA00004651"/>
    </source>
</evidence>
<dbReference type="PANTHER" id="PTHR30572">
    <property type="entry name" value="MEMBRANE COMPONENT OF TRANSPORTER-RELATED"/>
    <property type="match status" value="1"/>
</dbReference>
<dbReference type="AlphaFoldDB" id="A0A2M6WU61"/>
<gene>
    <name evidence="10" type="ORF">COT94_01295</name>
</gene>
<dbReference type="Proteomes" id="UP000228533">
    <property type="component" value="Unassembled WGS sequence"/>
</dbReference>
<dbReference type="GO" id="GO:0022857">
    <property type="term" value="F:transmembrane transporter activity"/>
    <property type="evidence" value="ECO:0007669"/>
    <property type="project" value="TreeGrafter"/>
</dbReference>
<feature type="transmembrane region" description="Helical" evidence="7">
    <location>
        <begin position="379"/>
        <end position="403"/>
    </location>
</feature>
<evidence type="ECO:0000259" key="8">
    <source>
        <dbReference type="Pfam" id="PF02687"/>
    </source>
</evidence>
<evidence type="ECO:0000256" key="7">
    <source>
        <dbReference type="SAM" id="Phobius"/>
    </source>
</evidence>
<dbReference type="EMBL" id="PFAM01000008">
    <property type="protein sequence ID" value="PIT96310.1"/>
    <property type="molecule type" value="Genomic_DNA"/>
</dbReference>
<keyword evidence="3 7" id="KW-0812">Transmembrane</keyword>
<evidence type="ECO:0000313" key="11">
    <source>
        <dbReference type="Proteomes" id="UP000228533"/>
    </source>
</evidence>
<dbReference type="InterPro" id="IPR050250">
    <property type="entry name" value="Macrolide_Exporter_MacB"/>
</dbReference>
<sequence>MSSYYHYLREIVRNALLTMLENKRRTLLTTLGIVIGVSAVIIINGIGAGAQGLIVGQVKKLGSNLLGVLPGKSESNGPPATAMGISITTLTYEDAMAVKDKRNVPNVIGVVPYSRGSATVSWRGVQTEASLSGCSVDYIAVEGGEVETGRFFSEIEDRDLARVAVLGSAVKSEIFGDNDPIGQNIKIKNQTFEVIGVMTERGQVAFQNYDEYVFLPINTMQHLIAGVRYIGLMRVKIDDEKNTEAAINDIILTLRERHDITDKTGASDDFSVRSAAQALDIITSITDALRYFLAGMAALSLLVGGIGIMNIMLIRVAQRTREIGLRKAVGATNNDIKLHFLVESIMITLVGGVIGIIIGETVSWLIAIVAQYLGYDWPFTILPLTILLAVGVSMAVGLLFGLYPAVKASKLSPMEALRYE</sequence>
<evidence type="ECO:0000259" key="9">
    <source>
        <dbReference type="Pfam" id="PF12704"/>
    </source>
</evidence>
<evidence type="ECO:0000256" key="2">
    <source>
        <dbReference type="ARBA" id="ARBA00022475"/>
    </source>
</evidence>
<comment type="caution">
    <text evidence="10">The sequence shown here is derived from an EMBL/GenBank/DDBJ whole genome shotgun (WGS) entry which is preliminary data.</text>
</comment>
<accession>A0A2M6WU61</accession>
<proteinExistence type="inferred from homology"/>
<feature type="transmembrane region" description="Helical" evidence="7">
    <location>
        <begin position="338"/>
        <end position="359"/>
    </location>
</feature>
<organism evidence="10 11">
    <name type="scientific">Candidatus Falkowbacteria bacterium CG10_big_fil_rev_8_21_14_0_10_37_14</name>
    <dbReference type="NCBI Taxonomy" id="1974561"/>
    <lineage>
        <taxon>Bacteria</taxon>
        <taxon>Candidatus Falkowiibacteriota</taxon>
    </lineage>
</organism>
<feature type="domain" description="MacB-like periplasmic core" evidence="9">
    <location>
        <begin position="26"/>
        <end position="250"/>
    </location>
</feature>
<feature type="transmembrane region" description="Helical" evidence="7">
    <location>
        <begin position="27"/>
        <end position="50"/>
    </location>
</feature>
<evidence type="ECO:0008006" key="12">
    <source>
        <dbReference type="Google" id="ProtNLM"/>
    </source>
</evidence>
<protein>
    <recommendedName>
        <fullName evidence="12">Multidrug ABC transporter substrate-binding protein</fullName>
    </recommendedName>
</protein>
<keyword evidence="5 7" id="KW-0472">Membrane</keyword>
<dbReference type="GO" id="GO:0005886">
    <property type="term" value="C:plasma membrane"/>
    <property type="evidence" value="ECO:0007669"/>
    <property type="project" value="UniProtKB-SubCell"/>
</dbReference>
<evidence type="ECO:0000313" key="10">
    <source>
        <dbReference type="EMBL" id="PIT96310.1"/>
    </source>
</evidence>
<reference evidence="11" key="1">
    <citation type="submission" date="2017-09" db="EMBL/GenBank/DDBJ databases">
        <title>Depth-based differentiation of microbial function through sediment-hosted aquifers and enrichment of novel symbionts in the deep terrestrial subsurface.</title>
        <authorList>
            <person name="Probst A.J."/>
            <person name="Ladd B."/>
            <person name="Jarett J.K."/>
            <person name="Geller-Mcgrath D.E."/>
            <person name="Sieber C.M.K."/>
            <person name="Emerson J.B."/>
            <person name="Anantharaman K."/>
            <person name="Thomas B.C."/>
            <person name="Malmstrom R."/>
            <person name="Stieglmeier M."/>
            <person name="Klingl A."/>
            <person name="Woyke T."/>
            <person name="Ryan C.M."/>
            <person name="Banfield J.F."/>
        </authorList>
    </citation>
    <scope>NUCLEOTIDE SEQUENCE [LARGE SCALE GENOMIC DNA]</scope>
</reference>
<evidence type="ECO:0000256" key="4">
    <source>
        <dbReference type="ARBA" id="ARBA00022989"/>
    </source>
</evidence>
<feature type="transmembrane region" description="Helical" evidence="7">
    <location>
        <begin position="291"/>
        <end position="317"/>
    </location>
</feature>